<dbReference type="InterPro" id="IPR006640">
    <property type="entry name" value="SprT-like_domain"/>
</dbReference>
<name>A0A7R6PDJ1_9BACT</name>
<evidence type="ECO:0000313" key="2">
    <source>
        <dbReference type="EMBL" id="BBB31758.1"/>
    </source>
</evidence>
<organism evidence="2 3">
    <name type="scientific">Thermotomaculum hydrothermale</name>
    <dbReference type="NCBI Taxonomy" id="981385"/>
    <lineage>
        <taxon>Bacteria</taxon>
        <taxon>Pseudomonadati</taxon>
        <taxon>Acidobacteriota</taxon>
        <taxon>Holophagae</taxon>
        <taxon>Thermotomaculales</taxon>
        <taxon>Thermotomaculaceae</taxon>
        <taxon>Thermotomaculum</taxon>
    </lineage>
</organism>
<dbReference type="EMBL" id="AP017470">
    <property type="protein sequence ID" value="BBB31758.1"/>
    <property type="molecule type" value="Genomic_DNA"/>
</dbReference>
<keyword evidence="3" id="KW-1185">Reference proteome</keyword>
<dbReference type="RefSeq" id="WP_201328089.1">
    <property type="nucleotide sequence ID" value="NZ_AP017470.1"/>
</dbReference>
<gene>
    <name evidence="2" type="ORF">TTHT_0114</name>
</gene>
<sequence>MGKSNGISLEKFKEFLLKTHREFMDFLGLPEIDLYFSEEIKINGNCQIAGEFEPHEFFAFKGECIVLYTKAREGGFLEDYEILGTYLHEVTHYHLYMHGRNPQHSKEFNKRMKIIENKFFEFIEQKKPRKGA</sequence>
<accession>A0A7R6PDJ1</accession>
<feature type="domain" description="SprT-like" evidence="1">
    <location>
        <begin position="44"/>
        <end position="122"/>
    </location>
</feature>
<dbReference type="Pfam" id="PF10263">
    <property type="entry name" value="SprT-like"/>
    <property type="match status" value="1"/>
</dbReference>
<dbReference type="KEGG" id="thyd:TTHT_0114"/>
<proteinExistence type="predicted"/>
<dbReference type="AlphaFoldDB" id="A0A7R6PDJ1"/>
<protein>
    <recommendedName>
        <fullName evidence="1">SprT-like domain-containing protein</fullName>
    </recommendedName>
</protein>
<dbReference type="GO" id="GO:0006950">
    <property type="term" value="P:response to stress"/>
    <property type="evidence" value="ECO:0007669"/>
    <property type="project" value="UniProtKB-ARBA"/>
</dbReference>
<evidence type="ECO:0000313" key="3">
    <source>
        <dbReference type="Proteomes" id="UP000595564"/>
    </source>
</evidence>
<evidence type="ECO:0000259" key="1">
    <source>
        <dbReference type="Pfam" id="PF10263"/>
    </source>
</evidence>
<reference evidence="2 3" key="1">
    <citation type="journal article" date="2012" name="Extremophiles">
        <title>Thermotomaculum hydrothermale gen. nov., sp. nov., a novel heterotrophic thermophile within the phylum Acidobacteria from a deep-sea hydrothermal vent chimney in the Southern Okinawa Trough.</title>
        <authorList>
            <person name="Izumi H."/>
            <person name="Nunoura T."/>
            <person name="Miyazaki M."/>
            <person name="Mino S."/>
            <person name="Toki T."/>
            <person name="Takai K."/>
            <person name="Sako Y."/>
            <person name="Sawabe T."/>
            <person name="Nakagawa S."/>
        </authorList>
    </citation>
    <scope>NUCLEOTIDE SEQUENCE [LARGE SCALE GENOMIC DNA]</scope>
    <source>
        <strain evidence="2 3">AC55</strain>
    </source>
</reference>
<dbReference type="Proteomes" id="UP000595564">
    <property type="component" value="Chromosome"/>
</dbReference>